<comment type="caution">
    <text evidence="2">The sequence shown here is derived from an EMBL/GenBank/DDBJ whole genome shotgun (WGS) entry which is preliminary data.</text>
</comment>
<dbReference type="RefSeq" id="WP_345154318.1">
    <property type="nucleotide sequence ID" value="NZ_BAABEO010000034.1"/>
</dbReference>
<dbReference type="NCBIfam" id="TIGR02778">
    <property type="entry name" value="ligD_pol"/>
    <property type="match status" value="1"/>
</dbReference>
<evidence type="ECO:0000313" key="3">
    <source>
        <dbReference type="Proteomes" id="UP001500752"/>
    </source>
</evidence>
<dbReference type="PANTHER" id="PTHR42705">
    <property type="entry name" value="BIFUNCTIONAL NON-HOMOLOGOUS END JOINING PROTEIN LIGD"/>
    <property type="match status" value="1"/>
</dbReference>
<dbReference type="Gene3D" id="3.90.920.10">
    <property type="entry name" value="DNA primase, PRIM domain"/>
    <property type="match status" value="1"/>
</dbReference>
<protein>
    <recommendedName>
        <fullName evidence="1">DNA ligase D polymerase domain-containing protein</fullName>
    </recommendedName>
</protein>
<dbReference type="Proteomes" id="UP001500752">
    <property type="component" value="Unassembled WGS sequence"/>
</dbReference>
<feature type="domain" description="DNA ligase D polymerase" evidence="1">
    <location>
        <begin position="30"/>
        <end position="288"/>
    </location>
</feature>
<sequence length="303" mass="33273">MTPADTLEVAGRQVRFTHPDRVLYPSTGTTKADVAHYLLEATAVLVPQAARRPATRKHWMDGVGTAAHPGESYFRKDLEDSAPDWIQRVDLRHQDHTNTYPVVDGPAVLAWFAQRAALEIHVPQWRMGADNSPDAPDRLVIDLDPGAGVDLAGVAEVAHWCRDALAERGLAALPVTSGSKGIHLYAGLKKGTTAEESIRIAHEVALQLESAHPQRVVSEMKKSLRGGKVLVDWSQNMPHKTTVCPYSLRGRLRPAVAAPRTWEELADPDLRQLEYPEVLDRIAAGQDPIAGLGWHGALHRPEE</sequence>
<dbReference type="InterPro" id="IPR014145">
    <property type="entry name" value="LigD_pol_dom"/>
</dbReference>
<dbReference type="EMBL" id="BAABEO010000034">
    <property type="protein sequence ID" value="GAA3702789.1"/>
    <property type="molecule type" value="Genomic_DNA"/>
</dbReference>
<keyword evidence="3" id="KW-1185">Reference proteome</keyword>
<evidence type="ECO:0000313" key="2">
    <source>
        <dbReference type="EMBL" id="GAA3702789.1"/>
    </source>
</evidence>
<reference evidence="3" key="1">
    <citation type="journal article" date="2019" name="Int. J. Syst. Evol. Microbiol.">
        <title>The Global Catalogue of Microorganisms (GCM) 10K type strain sequencing project: providing services to taxonomists for standard genome sequencing and annotation.</title>
        <authorList>
            <consortium name="The Broad Institute Genomics Platform"/>
            <consortium name="The Broad Institute Genome Sequencing Center for Infectious Disease"/>
            <person name="Wu L."/>
            <person name="Ma J."/>
        </authorList>
    </citation>
    <scope>NUCLEOTIDE SEQUENCE [LARGE SCALE GENOMIC DNA]</scope>
    <source>
        <strain evidence="3">JCM 30742</strain>
    </source>
</reference>
<gene>
    <name evidence="2" type="ORF">GCM10023081_43950</name>
</gene>
<proteinExistence type="predicted"/>
<accession>A0ABP7D9R5</accession>
<dbReference type="InterPro" id="IPR052171">
    <property type="entry name" value="NHEJ_LigD"/>
</dbReference>
<organism evidence="2 3">
    <name type="scientific">Arthrobacter ginkgonis</name>
    <dbReference type="NCBI Taxonomy" id="1630594"/>
    <lineage>
        <taxon>Bacteria</taxon>
        <taxon>Bacillati</taxon>
        <taxon>Actinomycetota</taxon>
        <taxon>Actinomycetes</taxon>
        <taxon>Micrococcales</taxon>
        <taxon>Micrococcaceae</taxon>
        <taxon>Arthrobacter</taxon>
    </lineage>
</organism>
<dbReference type="PANTHER" id="PTHR42705:SF2">
    <property type="entry name" value="BIFUNCTIONAL NON-HOMOLOGOUS END JOINING PROTEIN LIGD"/>
    <property type="match status" value="1"/>
</dbReference>
<name>A0ABP7D9R5_9MICC</name>
<evidence type="ECO:0000259" key="1">
    <source>
        <dbReference type="Pfam" id="PF21686"/>
    </source>
</evidence>
<dbReference type="Pfam" id="PF21686">
    <property type="entry name" value="LigD_Prim-Pol"/>
    <property type="match status" value="1"/>
</dbReference>